<dbReference type="AlphaFoldDB" id="A0AAF0BHN9"/>
<dbReference type="Pfam" id="PF13289">
    <property type="entry name" value="SIR2_2"/>
    <property type="match status" value="1"/>
</dbReference>
<evidence type="ECO:0000313" key="2">
    <source>
        <dbReference type="Proteomes" id="UP001179600"/>
    </source>
</evidence>
<protein>
    <submittedName>
        <fullName evidence="1">SIR2 family protein</fullName>
    </submittedName>
</protein>
<dbReference type="RefSeq" id="WP_272163099.1">
    <property type="nucleotide sequence ID" value="NZ_CP116507.1"/>
</dbReference>
<accession>A0AAF0BHN9</accession>
<gene>
    <name evidence="1" type="ORF">PML95_06760</name>
</gene>
<dbReference type="SUPFAM" id="SSF52467">
    <property type="entry name" value="DHS-like NAD/FAD-binding domain"/>
    <property type="match status" value="1"/>
</dbReference>
<evidence type="ECO:0000313" key="1">
    <source>
        <dbReference type="EMBL" id="WCG22101.1"/>
    </source>
</evidence>
<dbReference type="InterPro" id="IPR029035">
    <property type="entry name" value="DHS-like_NAD/FAD-binding_dom"/>
</dbReference>
<proteinExistence type="predicted"/>
<dbReference type="Proteomes" id="UP001179600">
    <property type="component" value="Chromosome"/>
</dbReference>
<organism evidence="1 2">
    <name type="scientific">Vagococcus lutrae</name>
    <dbReference type="NCBI Taxonomy" id="81947"/>
    <lineage>
        <taxon>Bacteria</taxon>
        <taxon>Bacillati</taxon>
        <taxon>Bacillota</taxon>
        <taxon>Bacilli</taxon>
        <taxon>Lactobacillales</taxon>
        <taxon>Enterococcaceae</taxon>
        <taxon>Vagococcus</taxon>
    </lineage>
</organism>
<reference evidence="1" key="1">
    <citation type="submission" date="2023-01" db="EMBL/GenBank/DDBJ databases">
        <title>Oxazolidinone resistance genes in florfenicol resistant enterococci from beef cattle and veal calves at slaughter.</title>
        <authorList>
            <person name="Biggel M."/>
        </authorList>
    </citation>
    <scope>NUCLEOTIDE SEQUENCE</scope>
    <source>
        <strain evidence="1">K204-1</strain>
    </source>
</reference>
<sequence length="400" mass="47253">MNKPLEQLLVDNPSVYRALNIIALAKQEFKTESYYTKIIKKYTENNINEVEIFKQLLKLKSFERKIKYECEEENYEAELLEKHCENCNDKVFEHEYDDMYMPIFHSELSEYNEKLLLKYFDTDSQIVMDDIQKNIDKIIPFVGSGISKTAGLPLWLEMFKTARDKIPKEFLPYFDLQFESKDIDQIIETIKNVHPLISNDKDLKKEIIIPQVKKKVTNDVLLNSVIPEILSLESDYIITTNYDNLLEKTSRILDLDYEESRSIDSFQGFESLEESNYIFHIHGTIENYDSMIVTNQDYENLYDSEEKKRILAGLINKHSMLFLGFSMNDSYFSNEFGKICDSNKGYCTNYYVMINGDRKTKDELLKTSNVRFINIKSKGFEVKEQYKFMFDYILGNIFVK</sequence>
<name>A0AAF0BHN9_9ENTE</name>
<dbReference type="EMBL" id="CP116507">
    <property type="protein sequence ID" value="WCG22101.1"/>
    <property type="molecule type" value="Genomic_DNA"/>
</dbReference>